<proteinExistence type="predicted"/>
<dbReference type="Proteomes" id="UP001258017">
    <property type="component" value="Unassembled WGS sequence"/>
</dbReference>
<comment type="caution">
    <text evidence="2">The sequence shown here is derived from an EMBL/GenBank/DDBJ whole genome shotgun (WGS) entry which is preliminary data.</text>
</comment>
<feature type="coiled-coil region" evidence="1">
    <location>
        <begin position="56"/>
        <end position="83"/>
    </location>
</feature>
<evidence type="ECO:0000313" key="3">
    <source>
        <dbReference type="Proteomes" id="UP001258017"/>
    </source>
</evidence>
<accession>A0AAD9RM50</accession>
<keyword evidence="3" id="KW-1185">Reference proteome</keyword>
<organism evidence="2 3">
    <name type="scientific">Odynerus spinipes</name>
    <dbReference type="NCBI Taxonomy" id="1348599"/>
    <lineage>
        <taxon>Eukaryota</taxon>
        <taxon>Metazoa</taxon>
        <taxon>Ecdysozoa</taxon>
        <taxon>Arthropoda</taxon>
        <taxon>Hexapoda</taxon>
        <taxon>Insecta</taxon>
        <taxon>Pterygota</taxon>
        <taxon>Neoptera</taxon>
        <taxon>Endopterygota</taxon>
        <taxon>Hymenoptera</taxon>
        <taxon>Apocrita</taxon>
        <taxon>Aculeata</taxon>
        <taxon>Vespoidea</taxon>
        <taxon>Vespidae</taxon>
        <taxon>Eumeninae</taxon>
        <taxon>Odynerus</taxon>
    </lineage>
</organism>
<protein>
    <submittedName>
        <fullName evidence="2">Uncharacterized protein</fullName>
    </submittedName>
</protein>
<sequence>MKIKTKSGLATTSISMALRATRFLEKASSVFGRLHGDFGRMDAAKRRMDQRKIDRQNRINENKMNEEEELRRFRDENLENELRELAKIKIALRD</sequence>
<evidence type="ECO:0000313" key="2">
    <source>
        <dbReference type="EMBL" id="KAK2582285.1"/>
    </source>
</evidence>
<reference evidence="2" key="2">
    <citation type="journal article" date="2023" name="Commun. Biol.">
        <title>Intrasexual cuticular hydrocarbon dimorphism in a wasp sheds light on hydrocarbon biosynthesis genes in Hymenoptera.</title>
        <authorList>
            <person name="Moris V.C."/>
            <person name="Podsiadlowski L."/>
            <person name="Martin S."/>
            <person name="Oeyen J.P."/>
            <person name="Donath A."/>
            <person name="Petersen M."/>
            <person name="Wilbrandt J."/>
            <person name="Misof B."/>
            <person name="Liedtke D."/>
            <person name="Thamm M."/>
            <person name="Scheiner R."/>
            <person name="Schmitt T."/>
            <person name="Niehuis O."/>
        </authorList>
    </citation>
    <scope>NUCLEOTIDE SEQUENCE</scope>
    <source>
        <strain evidence="2">GBR_01_08_01A</strain>
    </source>
</reference>
<dbReference type="AlphaFoldDB" id="A0AAD9RM50"/>
<name>A0AAD9RM50_9HYME</name>
<dbReference type="EMBL" id="JAIFRP010000031">
    <property type="protein sequence ID" value="KAK2582285.1"/>
    <property type="molecule type" value="Genomic_DNA"/>
</dbReference>
<evidence type="ECO:0000256" key="1">
    <source>
        <dbReference type="SAM" id="Coils"/>
    </source>
</evidence>
<keyword evidence="1" id="KW-0175">Coiled coil</keyword>
<gene>
    <name evidence="2" type="ORF">KPH14_004628</name>
</gene>
<reference evidence="2" key="1">
    <citation type="submission" date="2021-08" db="EMBL/GenBank/DDBJ databases">
        <authorList>
            <person name="Misof B."/>
            <person name="Oliver O."/>
            <person name="Podsiadlowski L."/>
            <person name="Donath A."/>
            <person name="Peters R."/>
            <person name="Mayer C."/>
            <person name="Rust J."/>
            <person name="Gunkel S."/>
            <person name="Lesny P."/>
            <person name="Martin S."/>
            <person name="Oeyen J.P."/>
            <person name="Petersen M."/>
            <person name="Panagiotis P."/>
            <person name="Wilbrandt J."/>
            <person name="Tanja T."/>
        </authorList>
    </citation>
    <scope>NUCLEOTIDE SEQUENCE</scope>
    <source>
        <strain evidence="2">GBR_01_08_01A</strain>
        <tissue evidence="2">Thorax + abdomen</tissue>
    </source>
</reference>